<dbReference type="InterPro" id="IPR045759">
    <property type="entry name" value="Ap4A_phos1/2_N"/>
</dbReference>
<evidence type="ECO:0000313" key="3">
    <source>
        <dbReference type="EMBL" id="KAF2874868.1"/>
    </source>
</evidence>
<feature type="domain" description="ATP adenylyltransferase C-terminal" evidence="1">
    <location>
        <begin position="179"/>
        <end position="283"/>
    </location>
</feature>
<name>A0A7C8IAX1_9PLEO</name>
<evidence type="ECO:0000259" key="2">
    <source>
        <dbReference type="Pfam" id="PF19327"/>
    </source>
</evidence>
<dbReference type="GO" id="GO:0005524">
    <property type="term" value="F:ATP binding"/>
    <property type="evidence" value="ECO:0007669"/>
    <property type="project" value="InterPro"/>
</dbReference>
<gene>
    <name evidence="3" type="ORF">BDV95DRAFT_563804</name>
</gene>
<dbReference type="Gene3D" id="3.30.428.70">
    <property type="match status" value="1"/>
</dbReference>
<evidence type="ECO:0000313" key="4">
    <source>
        <dbReference type="Proteomes" id="UP000481861"/>
    </source>
</evidence>
<dbReference type="AlphaFoldDB" id="A0A7C8IAX1"/>
<accession>A0A7C8IAX1</accession>
<dbReference type="InterPro" id="IPR019200">
    <property type="entry name" value="ATP_adenylylTrfase_C"/>
</dbReference>
<feature type="domain" description="Ap4A phosphorylase 1/2 N-terminal" evidence="2">
    <location>
        <begin position="77"/>
        <end position="158"/>
    </location>
</feature>
<keyword evidence="4" id="KW-1185">Reference proteome</keyword>
<dbReference type="InterPro" id="IPR043171">
    <property type="entry name" value="Ap4A_phos1/2-like"/>
</dbReference>
<dbReference type="InterPro" id="IPR009163">
    <property type="entry name" value="Ap4A_phos1/2"/>
</dbReference>
<evidence type="ECO:0000259" key="1">
    <source>
        <dbReference type="Pfam" id="PF09830"/>
    </source>
</evidence>
<dbReference type="OrthoDB" id="10267950at2759"/>
<dbReference type="PANTHER" id="PTHR38420:SF1">
    <property type="entry name" value="PUTATIVE (AFU_ORTHOLOGUE AFUA_5G14690)-RELATED"/>
    <property type="match status" value="1"/>
</dbReference>
<proteinExistence type="predicted"/>
<dbReference type="PANTHER" id="PTHR38420">
    <property type="entry name" value="AP-4-A PHOSPHORYLASE II"/>
    <property type="match status" value="1"/>
</dbReference>
<reference evidence="3 4" key="1">
    <citation type="submission" date="2020-01" db="EMBL/GenBank/DDBJ databases">
        <authorList>
            <consortium name="DOE Joint Genome Institute"/>
            <person name="Haridas S."/>
            <person name="Albert R."/>
            <person name="Binder M."/>
            <person name="Bloem J."/>
            <person name="Labutti K."/>
            <person name="Salamov A."/>
            <person name="Andreopoulos B."/>
            <person name="Baker S.E."/>
            <person name="Barry K."/>
            <person name="Bills G."/>
            <person name="Bluhm B.H."/>
            <person name="Cannon C."/>
            <person name="Castanera R."/>
            <person name="Culley D.E."/>
            <person name="Daum C."/>
            <person name="Ezra D."/>
            <person name="Gonzalez J.B."/>
            <person name="Henrissat B."/>
            <person name="Kuo A."/>
            <person name="Liang C."/>
            <person name="Lipzen A."/>
            <person name="Lutzoni F."/>
            <person name="Magnuson J."/>
            <person name="Mondo S."/>
            <person name="Nolan M."/>
            <person name="Ohm R."/>
            <person name="Pangilinan J."/>
            <person name="Park H.-J.H."/>
            <person name="Ramirez L."/>
            <person name="Alfaro M."/>
            <person name="Sun H."/>
            <person name="Tritt A."/>
            <person name="Yoshinaga Y."/>
            <person name="Zwiers L.-H.L."/>
            <person name="Turgeon B.G."/>
            <person name="Goodwin S.B."/>
            <person name="Spatafora J.W."/>
            <person name="Crous P.W."/>
            <person name="Grigoriev I.V."/>
        </authorList>
    </citation>
    <scope>NUCLEOTIDE SEQUENCE [LARGE SCALE GENOMIC DNA]</scope>
    <source>
        <strain evidence="3 4">CBS 611.86</strain>
    </source>
</reference>
<dbReference type="InterPro" id="IPR036265">
    <property type="entry name" value="HIT-like_sf"/>
</dbReference>
<dbReference type="SUPFAM" id="SSF54197">
    <property type="entry name" value="HIT-like"/>
    <property type="match status" value="1"/>
</dbReference>
<dbReference type="EMBL" id="JAADJZ010000005">
    <property type="protein sequence ID" value="KAF2874868.1"/>
    <property type="molecule type" value="Genomic_DNA"/>
</dbReference>
<protein>
    <submittedName>
        <fullName evidence="3">Uncharacterized protein</fullName>
    </submittedName>
</protein>
<sequence>MDALQEDNILATFDKLVSEGSIIFGPHETIKQDCAGYPLEFRICPSLTKKPHVVGATLDASFDKSEKWGPGSDMYCTDSRLILAKLNHGTHDLALNLYSVDRPQFMALTTDSYRRQYEPLDTADFAAALEMLRLKDVYVIYNCGEKAGCSRAHKHLQGLRGPPEAWDVFVSQDEEERGKVPFRFFSHRFVDGFGAVDELVGVYEGLLKSAREVLGKGESEACPHNVVLWKDGIVVIPRRAAAVGKASANAAGMMGSNWVPDQQSVDEWTRLGCRHVLSELGVPNAQT</sequence>
<comment type="caution">
    <text evidence="3">The sequence shown here is derived from an EMBL/GenBank/DDBJ whole genome shotgun (WGS) entry which is preliminary data.</text>
</comment>
<dbReference type="GO" id="GO:0009117">
    <property type="term" value="P:nucleotide metabolic process"/>
    <property type="evidence" value="ECO:0007669"/>
    <property type="project" value="InterPro"/>
</dbReference>
<dbReference type="Pfam" id="PF19327">
    <property type="entry name" value="Ap4A_phos_N"/>
    <property type="match status" value="1"/>
</dbReference>
<organism evidence="3 4">
    <name type="scientific">Massariosphaeria phaeospora</name>
    <dbReference type="NCBI Taxonomy" id="100035"/>
    <lineage>
        <taxon>Eukaryota</taxon>
        <taxon>Fungi</taxon>
        <taxon>Dikarya</taxon>
        <taxon>Ascomycota</taxon>
        <taxon>Pezizomycotina</taxon>
        <taxon>Dothideomycetes</taxon>
        <taxon>Pleosporomycetidae</taxon>
        <taxon>Pleosporales</taxon>
        <taxon>Pleosporales incertae sedis</taxon>
        <taxon>Massariosphaeria</taxon>
    </lineage>
</organism>
<dbReference type="Pfam" id="PF09830">
    <property type="entry name" value="ATP_transf"/>
    <property type="match status" value="1"/>
</dbReference>
<dbReference type="GO" id="GO:0003877">
    <property type="term" value="F:ATP:ADP adenylyltransferase activity"/>
    <property type="evidence" value="ECO:0007669"/>
    <property type="project" value="InterPro"/>
</dbReference>
<dbReference type="Proteomes" id="UP000481861">
    <property type="component" value="Unassembled WGS sequence"/>
</dbReference>